<protein>
    <recommendedName>
        <fullName evidence="3">RING-type domain-containing protein</fullName>
    </recommendedName>
</protein>
<dbReference type="PANTHER" id="PTHR12603">
    <property type="entry name" value="CCR4-NOT TRANSCRIPTION COMPLEX RELATED"/>
    <property type="match status" value="1"/>
</dbReference>
<dbReference type="Proteomes" id="UP001279734">
    <property type="component" value="Unassembled WGS sequence"/>
</dbReference>
<evidence type="ECO:0000313" key="4">
    <source>
        <dbReference type="EMBL" id="GMH04284.1"/>
    </source>
</evidence>
<dbReference type="FunFam" id="3.30.40.10:FF:000383">
    <property type="entry name" value="RING/U-box superfamily protein"/>
    <property type="match status" value="1"/>
</dbReference>
<feature type="region of interest" description="Disordered" evidence="2">
    <location>
        <begin position="1"/>
        <end position="24"/>
    </location>
</feature>
<dbReference type="AlphaFoldDB" id="A0AAD3S4U2"/>
<feature type="compositionally biased region" description="Low complexity" evidence="2">
    <location>
        <begin position="119"/>
        <end position="134"/>
    </location>
</feature>
<keyword evidence="1" id="KW-0863">Zinc-finger</keyword>
<dbReference type="GO" id="GO:0004842">
    <property type="term" value="F:ubiquitin-protein transferase activity"/>
    <property type="evidence" value="ECO:0007669"/>
    <property type="project" value="InterPro"/>
</dbReference>
<feature type="domain" description="RING-type" evidence="3">
    <location>
        <begin position="258"/>
        <end position="300"/>
    </location>
</feature>
<dbReference type="InterPro" id="IPR039515">
    <property type="entry name" value="NOT4_mRING-HC-C4C4"/>
</dbReference>
<dbReference type="CDD" id="cd16618">
    <property type="entry name" value="mRING-HC-C4C4_CNOT4"/>
    <property type="match status" value="1"/>
</dbReference>
<proteinExistence type="predicted"/>
<keyword evidence="1" id="KW-0862">Zinc</keyword>
<feature type="region of interest" description="Disordered" evidence="2">
    <location>
        <begin position="110"/>
        <end position="142"/>
    </location>
</feature>
<feature type="region of interest" description="Disordered" evidence="2">
    <location>
        <begin position="40"/>
        <end position="94"/>
    </location>
</feature>
<dbReference type="EMBL" id="BSYO01000005">
    <property type="protein sequence ID" value="GMH04284.1"/>
    <property type="molecule type" value="Genomic_DNA"/>
</dbReference>
<dbReference type="SUPFAM" id="SSF57850">
    <property type="entry name" value="RING/U-box"/>
    <property type="match status" value="1"/>
</dbReference>
<sequence>MGSDVAKASLPAFTDVSDRKKRTKRLAKLKQSKLDVRREQWLSHVKNKGRKVDTNGVDGSSPLSAGAANQEGRGLENLNQTKMGKDEHEILSRKDNELESLMSILIGSSFSNDGLSKDSPGSSNSRNDCSSGSASEEDRDDGSLDDWEAIADALSAENNQQTLNGKSPSESECNGRPRNGYKLVNNNSSGITLETTASGRAHRSKGNNQAWSPDDAFRPRILPNISRQDSLIVNSERCFSHEAKAWSWRSLTSYPSTCPICCEDFDVTDSSFLPCPCGFRLCLFCHKRILEEDGRCPGCRKQYDSKNGNTYSITGPAQFQLNGSWCMKLRF</sequence>
<dbReference type="Gene3D" id="3.30.40.10">
    <property type="entry name" value="Zinc/RING finger domain, C3HC4 (zinc finger)"/>
    <property type="match status" value="1"/>
</dbReference>
<dbReference type="Pfam" id="PF14570">
    <property type="entry name" value="zf-RING_4"/>
    <property type="match status" value="1"/>
</dbReference>
<keyword evidence="5" id="KW-1185">Reference proteome</keyword>
<feature type="compositionally biased region" description="Basic and acidic residues" evidence="2">
    <location>
        <begin position="83"/>
        <end position="94"/>
    </location>
</feature>
<accession>A0AAD3S4U2</accession>
<dbReference type="PROSITE" id="PS50089">
    <property type="entry name" value="ZF_RING_2"/>
    <property type="match status" value="1"/>
</dbReference>
<dbReference type="InterPro" id="IPR013083">
    <property type="entry name" value="Znf_RING/FYVE/PHD"/>
</dbReference>
<feature type="compositionally biased region" description="Polar residues" evidence="2">
    <location>
        <begin position="156"/>
        <end position="172"/>
    </location>
</feature>
<reference evidence="4" key="1">
    <citation type="submission" date="2023-05" db="EMBL/GenBank/DDBJ databases">
        <title>Nepenthes gracilis genome sequencing.</title>
        <authorList>
            <person name="Fukushima K."/>
        </authorList>
    </citation>
    <scope>NUCLEOTIDE SEQUENCE</scope>
    <source>
        <strain evidence="4">SING2019-196</strain>
    </source>
</reference>
<dbReference type="GO" id="GO:0008270">
    <property type="term" value="F:zinc ion binding"/>
    <property type="evidence" value="ECO:0007669"/>
    <property type="project" value="UniProtKB-KW"/>
</dbReference>
<gene>
    <name evidence="4" type="ORF">Nepgr_006123</name>
</gene>
<evidence type="ECO:0000313" key="5">
    <source>
        <dbReference type="Proteomes" id="UP001279734"/>
    </source>
</evidence>
<keyword evidence="1" id="KW-0479">Metal-binding</keyword>
<organism evidence="4 5">
    <name type="scientific">Nepenthes gracilis</name>
    <name type="common">Slender pitcher plant</name>
    <dbReference type="NCBI Taxonomy" id="150966"/>
    <lineage>
        <taxon>Eukaryota</taxon>
        <taxon>Viridiplantae</taxon>
        <taxon>Streptophyta</taxon>
        <taxon>Embryophyta</taxon>
        <taxon>Tracheophyta</taxon>
        <taxon>Spermatophyta</taxon>
        <taxon>Magnoliopsida</taxon>
        <taxon>eudicotyledons</taxon>
        <taxon>Gunneridae</taxon>
        <taxon>Pentapetalae</taxon>
        <taxon>Caryophyllales</taxon>
        <taxon>Nepenthaceae</taxon>
        <taxon>Nepenthes</taxon>
    </lineage>
</organism>
<comment type="caution">
    <text evidence="4">The sequence shown here is derived from an EMBL/GenBank/DDBJ whole genome shotgun (WGS) entry which is preliminary data.</text>
</comment>
<dbReference type="GO" id="GO:0016567">
    <property type="term" value="P:protein ubiquitination"/>
    <property type="evidence" value="ECO:0007669"/>
    <property type="project" value="TreeGrafter"/>
</dbReference>
<evidence type="ECO:0000256" key="1">
    <source>
        <dbReference type="PROSITE-ProRule" id="PRU00175"/>
    </source>
</evidence>
<dbReference type="InterPro" id="IPR001841">
    <property type="entry name" value="Znf_RING"/>
</dbReference>
<evidence type="ECO:0000256" key="2">
    <source>
        <dbReference type="SAM" id="MobiDB-lite"/>
    </source>
</evidence>
<dbReference type="InterPro" id="IPR039780">
    <property type="entry name" value="Mot2"/>
</dbReference>
<dbReference type="PANTHER" id="PTHR12603:SF0">
    <property type="entry name" value="CCR4-NOT TRANSCRIPTION COMPLEX SUBUNIT 4"/>
    <property type="match status" value="1"/>
</dbReference>
<evidence type="ECO:0000259" key="3">
    <source>
        <dbReference type="PROSITE" id="PS50089"/>
    </source>
</evidence>
<feature type="region of interest" description="Disordered" evidence="2">
    <location>
        <begin position="196"/>
        <end position="215"/>
    </location>
</feature>
<name>A0AAD3S4U2_NEPGR</name>
<feature type="region of interest" description="Disordered" evidence="2">
    <location>
        <begin position="155"/>
        <end position="187"/>
    </location>
</feature>
<dbReference type="GO" id="GO:0030014">
    <property type="term" value="C:CCR4-NOT complex"/>
    <property type="evidence" value="ECO:0007669"/>
    <property type="project" value="InterPro"/>
</dbReference>